<dbReference type="PANTHER" id="PTHR24083">
    <property type="entry name" value="NUCLEAR HORMONE RECEPTOR"/>
    <property type="match status" value="1"/>
</dbReference>
<keyword evidence="2" id="KW-0804">Transcription</keyword>
<dbReference type="InterPro" id="IPR035500">
    <property type="entry name" value="NHR-like_dom_sf"/>
</dbReference>
<protein>
    <recommendedName>
        <fullName evidence="4">NR LBD domain-containing protein</fullName>
    </recommendedName>
</protein>
<sequence>MKHSSDYDSLPSILTLSLSVMSLSYSTGHPSLDSTMKISPLAQHIIPDMETMKKFLKLLYHKKFCGAPGSVKHWTSTGIMCAMEMMKTLPKVEGMPSDSRRRLLLSSSMACAHFTDSFFSFQQSSPFTIYPDGTMPYAADPPYALATEFHIAVIERMRKIGMDQVEFMLARAILCFSTSFDDPSFDENREFYTRILCSYTIATRGTRIGPSAVLDIFSLISFVLSLTQKLKGFQLFLGITRRPAMRSSLMEAVLSS</sequence>
<evidence type="ECO:0000256" key="2">
    <source>
        <dbReference type="ARBA" id="ARBA00023163"/>
    </source>
</evidence>
<comment type="caution">
    <text evidence="5">The sequence shown here is derived from an EMBL/GenBank/DDBJ whole genome shotgun (WGS) entry which is preliminary data.</text>
</comment>
<dbReference type="Proteomes" id="UP001432027">
    <property type="component" value="Unassembled WGS sequence"/>
</dbReference>
<reference evidence="5" key="1">
    <citation type="submission" date="2023-10" db="EMBL/GenBank/DDBJ databases">
        <title>Genome assembly of Pristionchus species.</title>
        <authorList>
            <person name="Yoshida K."/>
            <person name="Sommer R.J."/>
        </authorList>
    </citation>
    <scope>NUCLEOTIDE SEQUENCE</scope>
    <source>
        <strain evidence="5">RS0144</strain>
    </source>
</reference>
<gene>
    <name evidence="5" type="ORF">PENTCL1PPCAC_18904</name>
</gene>
<dbReference type="InterPro" id="IPR050274">
    <property type="entry name" value="Nuclear_hormone_rcpt_NR2"/>
</dbReference>
<evidence type="ECO:0000259" key="4">
    <source>
        <dbReference type="PROSITE" id="PS51843"/>
    </source>
</evidence>
<keyword evidence="3" id="KW-0675">Receptor</keyword>
<dbReference type="InterPro" id="IPR000536">
    <property type="entry name" value="Nucl_hrmn_rcpt_lig-bd"/>
</dbReference>
<dbReference type="Gene3D" id="1.10.565.10">
    <property type="entry name" value="Retinoid X Receptor"/>
    <property type="match status" value="1"/>
</dbReference>
<dbReference type="SMART" id="SM00430">
    <property type="entry name" value="HOLI"/>
    <property type="match status" value="1"/>
</dbReference>
<keyword evidence="1" id="KW-0805">Transcription regulation</keyword>
<keyword evidence="6" id="KW-1185">Reference proteome</keyword>
<evidence type="ECO:0000313" key="6">
    <source>
        <dbReference type="Proteomes" id="UP001432027"/>
    </source>
</evidence>
<evidence type="ECO:0000256" key="1">
    <source>
        <dbReference type="ARBA" id="ARBA00023015"/>
    </source>
</evidence>
<dbReference type="EMBL" id="BTSX01000004">
    <property type="protein sequence ID" value="GMS96729.1"/>
    <property type="molecule type" value="Genomic_DNA"/>
</dbReference>
<feature type="domain" description="NR LBD" evidence="4">
    <location>
        <begin position="12"/>
        <end position="256"/>
    </location>
</feature>
<dbReference type="SUPFAM" id="SSF48508">
    <property type="entry name" value="Nuclear receptor ligand-binding domain"/>
    <property type="match status" value="1"/>
</dbReference>
<proteinExistence type="predicted"/>
<name>A0AAV5TRZ0_9BILA</name>
<dbReference type="PROSITE" id="PS51843">
    <property type="entry name" value="NR_LBD"/>
    <property type="match status" value="1"/>
</dbReference>
<organism evidence="5 6">
    <name type="scientific">Pristionchus entomophagus</name>
    <dbReference type="NCBI Taxonomy" id="358040"/>
    <lineage>
        <taxon>Eukaryota</taxon>
        <taxon>Metazoa</taxon>
        <taxon>Ecdysozoa</taxon>
        <taxon>Nematoda</taxon>
        <taxon>Chromadorea</taxon>
        <taxon>Rhabditida</taxon>
        <taxon>Rhabditina</taxon>
        <taxon>Diplogasteromorpha</taxon>
        <taxon>Diplogasteroidea</taxon>
        <taxon>Neodiplogasteridae</taxon>
        <taxon>Pristionchus</taxon>
    </lineage>
</organism>
<evidence type="ECO:0000256" key="3">
    <source>
        <dbReference type="ARBA" id="ARBA00023170"/>
    </source>
</evidence>
<dbReference type="AlphaFoldDB" id="A0AAV5TRZ0"/>
<evidence type="ECO:0000313" key="5">
    <source>
        <dbReference type="EMBL" id="GMS96729.1"/>
    </source>
</evidence>
<accession>A0AAV5TRZ0</accession>